<protein>
    <submittedName>
        <fullName evidence="1">Cysteine-rich CWC family protein</fullName>
    </submittedName>
</protein>
<dbReference type="AlphaFoldDB" id="A0A6B3SKP7"/>
<gene>
    <name evidence="1" type="ORF">G3574_09845</name>
</gene>
<comment type="caution">
    <text evidence="1">The sequence shown here is derived from an EMBL/GenBank/DDBJ whole genome shotgun (WGS) entry which is preliminary data.</text>
</comment>
<dbReference type="Pfam" id="PF14375">
    <property type="entry name" value="Cys_rich_CWC"/>
    <property type="match status" value="1"/>
</dbReference>
<name>A0A6B3SKP7_9BURK</name>
<reference evidence="1 2" key="1">
    <citation type="submission" date="2020-02" db="EMBL/GenBank/DDBJ databases">
        <authorList>
            <person name="Kim M.K."/>
        </authorList>
    </citation>
    <scope>NUCLEOTIDE SEQUENCE [LARGE SCALE GENOMIC DNA]</scope>
    <source>
        <strain evidence="1 2">17J57-3</strain>
    </source>
</reference>
<dbReference type="EMBL" id="JAAIVB010000035">
    <property type="protein sequence ID" value="NEX61381.1"/>
    <property type="molecule type" value="Genomic_DNA"/>
</dbReference>
<organism evidence="1 2">
    <name type="scientific">Noviherbaspirillum galbum</name>
    <dbReference type="NCBI Taxonomy" id="2709383"/>
    <lineage>
        <taxon>Bacteria</taxon>
        <taxon>Pseudomonadati</taxon>
        <taxon>Pseudomonadota</taxon>
        <taxon>Betaproteobacteria</taxon>
        <taxon>Burkholderiales</taxon>
        <taxon>Oxalobacteraceae</taxon>
        <taxon>Noviherbaspirillum</taxon>
    </lineage>
</organism>
<proteinExistence type="predicted"/>
<dbReference type="Proteomes" id="UP000482155">
    <property type="component" value="Unassembled WGS sequence"/>
</dbReference>
<keyword evidence="2" id="KW-1185">Reference proteome</keyword>
<evidence type="ECO:0000313" key="2">
    <source>
        <dbReference type="Proteomes" id="UP000482155"/>
    </source>
</evidence>
<dbReference type="InterPro" id="IPR032720">
    <property type="entry name" value="Cys_rich_CWC"/>
</dbReference>
<accession>A0A6B3SKP7</accession>
<dbReference type="RefSeq" id="WP_163962574.1">
    <property type="nucleotide sequence ID" value="NZ_JAAIVB010000035.1"/>
</dbReference>
<evidence type="ECO:0000313" key="1">
    <source>
        <dbReference type="EMBL" id="NEX61381.1"/>
    </source>
</evidence>
<sequence>MSVCARCGAEFRCGMADGGGGGEPCWCTRMPVLPSSAYEVAAKCFCPDCLRAKVDGLVVEPEDGGD</sequence>